<accession>A0A1G1W6Q4</accession>
<proteinExistence type="predicted"/>
<dbReference type="AlphaFoldDB" id="A0A1G1W6Q4"/>
<feature type="transmembrane region" description="Helical" evidence="1">
    <location>
        <begin position="102"/>
        <end position="119"/>
    </location>
</feature>
<keyword evidence="1" id="KW-0812">Transmembrane</keyword>
<protein>
    <submittedName>
        <fullName evidence="2">Uncharacterized protein</fullName>
    </submittedName>
</protein>
<name>A0A1G1W6Q4_9BACT</name>
<sequence length="148" mass="17490">MIEVLGLILNYFDFQKLISPKYFFSANPGSAFKFYVPLVAFSTILIVLGAAILIYNKTKIKNYPPKNKFFNGLGIWSIIFGTFSLALIFFRYEGVRFLSARILWVFYLLSLFLVSFFYLKKYFGRLPKEIFKYESYLLKQKYLSKRKP</sequence>
<dbReference type="Proteomes" id="UP000177103">
    <property type="component" value="Unassembled WGS sequence"/>
</dbReference>
<evidence type="ECO:0000313" key="2">
    <source>
        <dbReference type="EMBL" id="OGY23339.1"/>
    </source>
</evidence>
<gene>
    <name evidence="2" type="ORF">A2Y57_00010</name>
</gene>
<reference evidence="2 3" key="1">
    <citation type="journal article" date="2016" name="Nat. Commun.">
        <title>Thousands of microbial genomes shed light on interconnected biogeochemical processes in an aquifer system.</title>
        <authorList>
            <person name="Anantharaman K."/>
            <person name="Brown C.T."/>
            <person name="Hug L.A."/>
            <person name="Sharon I."/>
            <person name="Castelle C.J."/>
            <person name="Probst A.J."/>
            <person name="Thomas B.C."/>
            <person name="Singh A."/>
            <person name="Wilkins M.J."/>
            <person name="Karaoz U."/>
            <person name="Brodie E.L."/>
            <person name="Williams K.H."/>
            <person name="Hubbard S.S."/>
            <person name="Banfield J.F."/>
        </authorList>
    </citation>
    <scope>NUCLEOTIDE SEQUENCE [LARGE SCALE GENOMIC DNA]</scope>
</reference>
<comment type="caution">
    <text evidence="2">The sequence shown here is derived from an EMBL/GenBank/DDBJ whole genome shotgun (WGS) entry which is preliminary data.</text>
</comment>
<evidence type="ECO:0000256" key="1">
    <source>
        <dbReference type="SAM" id="Phobius"/>
    </source>
</evidence>
<evidence type="ECO:0000313" key="3">
    <source>
        <dbReference type="Proteomes" id="UP000177103"/>
    </source>
</evidence>
<keyword evidence="1" id="KW-0472">Membrane</keyword>
<feature type="transmembrane region" description="Helical" evidence="1">
    <location>
        <begin position="68"/>
        <end position="90"/>
    </location>
</feature>
<keyword evidence="1" id="KW-1133">Transmembrane helix</keyword>
<dbReference type="EMBL" id="MHCQ01000043">
    <property type="protein sequence ID" value="OGY23339.1"/>
    <property type="molecule type" value="Genomic_DNA"/>
</dbReference>
<organism evidence="2 3">
    <name type="scientific">Candidatus Woykebacteria bacterium RBG_13_40_7b</name>
    <dbReference type="NCBI Taxonomy" id="1802594"/>
    <lineage>
        <taxon>Bacteria</taxon>
        <taxon>Candidatus Woykeibacteriota</taxon>
    </lineage>
</organism>
<feature type="transmembrane region" description="Helical" evidence="1">
    <location>
        <begin position="34"/>
        <end position="56"/>
    </location>
</feature>